<dbReference type="EMBL" id="AK358971">
    <property type="protein sequence ID" value="BAJ90182.1"/>
    <property type="molecule type" value="mRNA"/>
</dbReference>
<evidence type="ECO:0000313" key="2">
    <source>
        <dbReference type="EMBL" id="BAJ90182.1"/>
    </source>
</evidence>
<organism evidence="2">
    <name type="scientific">Hordeum vulgare subsp. vulgare</name>
    <name type="common">Domesticated barley</name>
    <dbReference type="NCBI Taxonomy" id="112509"/>
    <lineage>
        <taxon>Eukaryota</taxon>
        <taxon>Viridiplantae</taxon>
        <taxon>Streptophyta</taxon>
        <taxon>Embryophyta</taxon>
        <taxon>Tracheophyta</taxon>
        <taxon>Spermatophyta</taxon>
        <taxon>Magnoliopsida</taxon>
        <taxon>Liliopsida</taxon>
        <taxon>Poales</taxon>
        <taxon>Poaceae</taxon>
        <taxon>BOP clade</taxon>
        <taxon>Pooideae</taxon>
        <taxon>Triticodae</taxon>
        <taxon>Triticeae</taxon>
        <taxon>Hordeinae</taxon>
        <taxon>Hordeum</taxon>
    </lineage>
</organism>
<reference evidence="2" key="1">
    <citation type="journal article" date="2011" name="Plant Physiol.">
        <title>Comprehensive sequence analysis of 24,783 barley full-length cDNAs derived from 12 clone libraries.</title>
        <authorList>
            <person name="Matsumoto T."/>
            <person name="Tanaka T."/>
            <person name="Sakai H."/>
            <person name="Amano N."/>
            <person name="Kanamori H."/>
            <person name="Kurita K."/>
            <person name="Kikuta A."/>
            <person name="Kamiya K."/>
            <person name="Yamamoto M."/>
            <person name="Ikawa H."/>
            <person name="Fujii N."/>
            <person name="Hori K."/>
            <person name="Itoh T."/>
            <person name="Sato K."/>
        </authorList>
    </citation>
    <scope>NUCLEOTIDE SEQUENCE</scope>
    <source>
        <tissue evidence="2">Shoot</tissue>
    </source>
</reference>
<keyword evidence="1" id="KW-0812">Transmembrane</keyword>
<protein>
    <submittedName>
        <fullName evidence="2">Predicted protein</fullName>
    </submittedName>
</protein>
<name>F2D511_HORVV</name>
<feature type="transmembrane region" description="Helical" evidence="1">
    <location>
        <begin position="45"/>
        <end position="69"/>
    </location>
</feature>
<dbReference type="AlphaFoldDB" id="F2D511"/>
<accession>F2D511</accession>
<keyword evidence="1" id="KW-0472">Membrane</keyword>
<sequence>MSHKCYSLFRKYVSLAFKLGTLSLCSLLDSGRFSCNSIPLPMSRVVVATISLFCILPSYNMVILVLCLFSWPDRPLLPTLYLSHSICCSLMEKKHAQLGGLGERDRRRSCTSAYGRGRPWIGSWVVVPYRCVRPRIGTPCIRLRSGYSRTGYAPYTPLLHC</sequence>
<proteinExistence type="evidence at transcript level"/>
<keyword evidence="1" id="KW-1133">Transmembrane helix</keyword>
<evidence type="ECO:0000256" key="1">
    <source>
        <dbReference type="SAM" id="Phobius"/>
    </source>
</evidence>